<proteinExistence type="predicted"/>
<keyword evidence="1" id="KW-0472">Membrane</keyword>
<dbReference type="RefSeq" id="WP_204044570.1">
    <property type="nucleotide sequence ID" value="NZ_BOOA01000067.1"/>
</dbReference>
<gene>
    <name evidence="2" type="ORF">Aph01nite_62370</name>
</gene>
<reference evidence="2" key="1">
    <citation type="submission" date="2021-01" db="EMBL/GenBank/DDBJ databases">
        <title>Whole genome shotgun sequence of Acrocarpospora phusangensis NBRC 108782.</title>
        <authorList>
            <person name="Komaki H."/>
            <person name="Tamura T."/>
        </authorList>
    </citation>
    <scope>NUCLEOTIDE SEQUENCE</scope>
    <source>
        <strain evidence="2">NBRC 108782</strain>
    </source>
</reference>
<dbReference type="EMBL" id="BOOA01000067">
    <property type="protein sequence ID" value="GIH27927.1"/>
    <property type="molecule type" value="Genomic_DNA"/>
</dbReference>
<name>A0A919QKN4_9ACTN</name>
<evidence type="ECO:0000256" key="1">
    <source>
        <dbReference type="SAM" id="Phobius"/>
    </source>
</evidence>
<sequence length="190" mass="21310">MTTEVAVSLIGALGVLLGGLLTGGFAVISQRLTQRSDELKFRRESDERDRTRFHETRRETYATFVASVDDAHGWMLHQAIEQQRATLSDPEQMVLSPNPLVEHGGIGPDSPRKMTRSQTPVLLISGSSEVRRASEELVTCVLTGTSFRPSSDKEKWNRDLFVHLEDYNEVRRRFLDAVNAELTLPADPAF</sequence>
<dbReference type="AlphaFoldDB" id="A0A919QKN4"/>
<feature type="transmembrane region" description="Helical" evidence="1">
    <location>
        <begin position="6"/>
        <end position="28"/>
    </location>
</feature>
<keyword evidence="1" id="KW-1133">Transmembrane helix</keyword>
<comment type="caution">
    <text evidence="2">The sequence shown here is derived from an EMBL/GenBank/DDBJ whole genome shotgun (WGS) entry which is preliminary data.</text>
</comment>
<evidence type="ECO:0000313" key="3">
    <source>
        <dbReference type="Proteomes" id="UP000640052"/>
    </source>
</evidence>
<keyword evidence="1" id="KW-0812">Transmembrane</keyword>
<protein>
    <submittedName>
        <fullName evidence="2">Uncharacterized protein</fullName>
    </submittedName>
</protein>
<accession>A0A919QKN4</accession>
<evidence type="ECO:0000313" key="2">
    <source>
        <dbReference type="EMBL" id="GIH27927.1"/>
    </source>
</evidence>
<dbReference type="Proteomes" id="UP000640052">
    <property type="component" value="Unassembled WGS sequence"/>
</dbReference>
<organism evidence="2 3">
    <name type="scientific">Acrocarpospora phusangensis</name>
    <dbReference type="NCBI Taxonomy" id="1070424"/>
    <lineage>
        <taxon>Bacteria</taxon>
        <taxon>Bacillati</taxon>
        <taxon>Actinomycetota</taxon>
        <taxon>Actinomycetes</taxon>
        <taxon>Streptosporangiales</taxon>
        <taxon>Streptosporangiaceae</taxon>
        <taxon>Acrocarpospora</taxon>
    </lineage>
</organism>
<keyword evidence="3" id="KW-1185">Reference proteome</keyword>